<feature type="region of interest" description="Disordered" evidence="1">
    <location>
        <begin position="504"/>
        <end position="525"/>
    </location>
</feature>
<proteinExistence type="predicted"/>
<reference evidence="2" key="1">
    <citation type="submission" date="2023-06" db="EMBL/GenBank/DDBJ databases">
        <authorList>
            <consortium name="Lawrence Berkeley National Laboratory"/>
            <person name="Ahrendt S."/>
            <person name="Sahu N."/>
            <person name="Indic B."/>
            <person name="Wong-Bajracharya J."/>
            <person name="Merenyi Z."/>
            <person name="Ke H.-M."/>
            <person name="Monk M."/>
            <person name="Kocsube S."/>
            <person name="Drula E."/>
            <person name="Lipzen A."/>
            <person name="Balint B."/>
            <person name="Henrissat B."/>
            <person name="Andreopoulos B."/>
            <person name="Martin F.M."/>
            <person name="Harder C.B."/>
            <person name="Rigling D."/>
            <person name="Ford K.L."/>
            <person name="Foster G.D."/>
            <person name="Pangilinan J."/>
            <person name="Papanicolaou A."/>
            <person name="Barry K."/>
            <person name="LaButti K."/>
            <person name="Viragh M."/>
            <person name="Koriabine M."/>
            <person name="Yan M."/>
            <person name="Riley R."/>
            <person name="Champramary S."/>
            <person name="Plett K.L."/>
            <person name="Tsai I.J."/>
            <person name="Slot J."/>
            <person name="Sipos G."/>
            <person name="Plett J."/>
            <person name="Nagy L.G."/>
            <person name="Grigoriev I.V."/>
        </authorList>
    </citation>
    <scope>NUCLEOTIDE SEQUENCE</scope>
    <source>
        <strain evidence="2">HWK02</strain>
    </source>
</reference>
<keyword evidence="3" id="KW-1185">Reference proteome</keyword>
<organism evidence="2 3">
    <name type="scientific">Armillaria luteobubalina</name>
    <dbReference type="NCBI Taxonomy" id="153913"/>
    <lineage>
        <taxon>Eukaryota</taxon>
        <taxon>Fungi</taxon>
        <taxon>Dikarya</taxon>
        <taxon>Basidiomycota</taxon>
        <taxon>Agaricomycotina</taxon>
        <taxon>Agaricomycetes</taxon>
        <taxon>Agaricomycetidae</taxon>
        <taxon>Agaricales</taxon>
        <taxon>Marasmiineae</taxon>
        <taxon>Physalacriaceae</taxon>
        <taxon>Armillaria</taxon>
    </lineage>
</organism>
<accession>A0AA39PWY5</accession>
<evidence type="ECO:0000313" key="3">
    <source>
        <dbReference type="Proteomes" id="UP001175228"/>
    </source>
</evidence>
<gene>
    <name evidence="2" type="ORF">EDD18DRAFT_1109340</name>
</gene>
<comment type="caution">
    <text evidence="2">The sequence shown here is derived from an EMBL/GenBank/DDBJ whole genome shotgun (WGS) entry which is preliminary data.</text>
</comment>
<sequence>MDLSIILVHITRLNMGSDKVSETIVHEQMLEADHAICERRVAGGTKLSTAPGQLHANMSSTDECVPVAPQDSGWDIASVASSHDMDGYDASGPSIDESYIWQMKCRRHRGLYIAQNILMCAEHVPVVRELVRAVISIPHDAYCVYLEARMSQALKQWLATVPGTVLFNNSVQLSAVDYSEWHKVMTLLPKYHAPYAGDRWCSIAYGPSVGRPVFIIGESADRQQLGYDVLMVPMLSLQWGAYDSHPVQSLQPMLFDATTMAIIHGEELLREIVEDIHVHQAPKPSSWEFFLGELVAIRRHAGHGTWNMSDEIEDRVGVVVEVGETFLEVDHIDGSGQTVVEEWLTIEKVFELGQEVTGKGVEGLVDTVESNAVHISAMGCEGNGELMINCPAFDAFSVGRPFDHVTIFVGRCGIVHKGRSPFQGLLVIVKNVRWEAVHVVDARDLRPAVNTSDDETSPSLDSADVCSSCRDWRLSVTHLPLDILPRSPGQQLFLPPVSAASSSLHQETRSVTPLPTAEEASMSPAWNPASSLSDVRCSTAAADATALSSTMAGPIHWSQDMRMEAIGNLKLRVLVDGRECRVCLSEVSGITIMALLPERRSGNSWVYLDMELEIKSTDLTIVVEPTLDKEINRSDAYKMREFSRVDYFKKG</sequence>
<evidence type="ECO:0000313" key="2">
    <source>
        <dbReference type="EMBL" id="KAK0491926.1"/>
    </source>
</evidence>
<dbReference type="Proteomes" id="UP001175228">
    <property type="component" value="Unassembled WGS sequence"/>
</dbReference>
<name>A0AA39PWY5_9AGAR</name>
<evidence type="ECO:0000256" key="1">
    <source>
        <dbReference type="SAM" id="MobiDB-lite"/>
    </source>
</evidence>
<protein>
    <submittedName>
        <fullName evidence="2">Uncharacterized protein</fullName>
    </submittedName>
</protein>
<dbReference type="EMBL" id="JAUEPU010000032">
    <property type="protein sequence ID" value="KAK0491926.1"/>
    <property type="molecule type" value="Genomic_DNA"/>
</dbReference>
<dbReference type="AlphaFoldDB" id="A0AA39PWY5"/>
<feature type="compositionally biased region" description="Polar residues" evidence="1">
    <location>
        <begin position="504"/>
        <end position="513"/>
    </location>
</feature>